<proteinExistence type="predicted"/>
<organism evidence="2 3">
    <name type="scientific">Oceanispirochaeta crateris</name>
    <dbReference type="NCBI Taxonomy" id="2518645"/>
    <lineage>
        <taxon>Bacteria</taxon>
        <taxon>Pseudomonadati</taxon>
        <taxon>Spirochaetota</taxon>
        <taxon>Spirochaetia</taxon>
        <taxon>Spirochaetales</taxon>
        <taxon>Spirochaetaceae</taxon>
        <taxon>Oceanispirochaeta</taxon>
    </lineage>
</organism>
<sequence>MYLTQAETARGAGLLPKTVSLLENDPQRSSVGNLFKLLSFLNREVQLLNKEGPTGKVPFEKTRL</sequence>
<feature type="domain" description="HTH cro/C1-type" evidence="1">
    <location>
        <begin position="3"/>
        <end position="48"/>
    </location>
</feature>
<dbReference type="KEGG" id="ock:EXM22_02765"/>
<evidence type="ECO:0000313" key="3">
    <source>
        <dbReference type="Proteomes" id="UP000324209"/>
    </source>
</evidence>
<dbReference type="OrthoDB" id="881869at2"/>
<dbReference type="EMBL" id="CP036150">
    <property type="protein sequence ID" value="QEN09843.1"/>
    <property type="molecule type" value="Genomic_DNA"/>
</dbReference>
<dbReference type="InterPro" id="IPR010982">
    <property type="entry name" value="Lambda_DNA-bd_dom_sf"/>
</dbReference>
<accession>A0A5C1QPD4</accession>
<dbReference type="RefSeq" id="WP_149487911.1">
    <property type="nucleotide sequence ID" value="NZ_CP036150.1"/>
</dbReference>
<evidence type="ECO:0000313" key="2">
    <source>
        <dbReference type="EMBL" id="QEN09843.1"/>
    </source>
</evidence>
<dbReference type="CDD" id="cd00093">
    <property type="entry name" value="HTH_XRE"/>
    <property type="match status" value="1"/>
</dbReference>
<dbReference type="AlphaFoldDB" id="A0A5C1QPD4"/>
<name>A0A5C1QPD4_9SPIO</name>
<keyword evidence="3" id="KW-1185">Reference proteome</keyword>
<dbReference type="PROSITE" id="PS50943">
    <property type="entry name" value="HTH_CROC1"/>
    <property type="match status" value="1"/>
</dbReference>
<gene>
    <name evidence="2" type="ORF">EXM22_02765</name>
</gene>
<dbReference type="InterPro" id="IPR001387">
    <property type="entry name" value="Cro/C1-type_HTH"/>
</dbReference>
<reference evidence="2 3" key="1">
    <citation type="submission" date="2019-02" db="EMBL/GenBank/DDBJ databases">
        <title>Complete Genome Sequence and Methylome Analysis of free living Spirochaetas.</title>
        <authorList>
            <person name="Fomenkov A."/>
            <person name="Dubinina G."/>
            <person name="Leshcheva N."/>
            <person name="Mikheeva N."/>
            <person name="Grabovich M."/>
            <person name="Vincze T."/>
            <person name="Roberts R.J."/>
        </authorList>
    </citation>
    <scope>NUCLEOTIDE SEQUENCE [LARGE SCALE GENOMIC DNA]</scope>
    <source>
        <strain evidence="2 3">K2</strain>
    </source>
</reference>
<dbReference type="SUPFAM" id="SSF47413">
    <property type="entry name" value="lambda repressor-like DNA-binding domains"/>
    <property type="match status" value="1"/>
</dbReference>
<dbReference type="Proteomes" id="UP000324209">
    <property type="component" value="Chromosome"/>
</dbReference>
<dbReference type="Pfam" id="PF01381">
    <property type="entry name" value="HTH_3"/>
    <property type="match status" value="1"/>
</dbReference>
<evidence type="ECO:0000259" key="1">
    <source>
        <dbReference type="PROSITE" id="PS50943"/>
    </source>
</evidence>
<dbReference type="GO" id="GO:0003677">
    <property type="term" value="F:DNA binding"/>
    <property type="evidence" value="ECO:0007669"/>
    <property type="project" value="InterPro"/>
</dbReference>
<protein>
    <submittedName>
        <fullName evidence="2">XRE family transcriptional regulator</fullName>
    </submittedName>
</protein>
<dbReference type="Gene3D" id="1.10.260.40">
    <property type="entry name" value="lambda repressor-like DNA-binding domains"/>
    <property type="match status" value="1"/>
</dbReference>